<name>A0A8B6F8W1_MYTGA</name>
<proteinExistence type="predicted"/>
<evidence type="ECO:0000313" key="1">
    <source>
        <dbReference type="EMBL" id="VDI46364.1"/>
    </source>
</evidence>
<comment type="caution">
    <text evidence="1">The sequence shown here is derived from an EMBL/GenBank/DDBJ whole genome shotgun (WGS) entry which is preliminary data.</text>
</comment>
<sequence length="232" mass="26099">MQVKHSDFFDFDLGCQGIRLQDFIDKHQHAIYHFCFNKTPCCACPVGPFRGQTNRILHPTQLDIIFDTTGSKLSHHNQRQANKYCCCPANPKITSTDLDLTLCRFLLVNFTSAAPSGSPQRTAIEELIQMRNDSCHTTVGAISDNEFQTNKVQIEQALLVLASKCGKTQKVKQRIKDTVLSPLDERTFLDNHKLVLLQVEIENNVGRLFEQFGVRRLCTGSVAEEALASSKD</sequence>
<reference evidence="1" key="1">
    <citation type="submission" date="2018-11" db="EMBL/GenBank/DDBJ databases">
        <authorList>
            <person name="Alioto T."/>
            <person name="Alioto T."/>
        </authorList>
    </citation>
    <scope>NUCLEOTIDE SEQUENCE</scope>
</reference>
<protein>
    <recommendedName>
        <fullName evidence="3">DZIP3-like HEPN domain-containing protein</fullName>
    </recommendedName>
</protein>
<evidence type="ECO:0000313" key="2">
    <source>
        <dbReference type="Proteomes" id="UP000596742"/>
    </source>
</evidence>
<dbReference type="Proteomes" id="UP000596742">
    <property type="component" value="Unassembled WGS sequence"/>
</dbReference>
<evidence type="ECO:0008006" key="3">
    <source>
        <dbReference type="Google" id="ProtNLM"/>
    </source>
</evidence>
<dbReference type="EMBL" id="UYJE01006489">
    <property type="protein sequence ID" value="VDI46364.1"/>
    <property type="molecule type" value="Genomic_DNA"/>
</dbReference>
<organism evidence="1 2">
    <name type="scientific">Mytilus galloprovincialis</name>
    <name type="common">Mediterranean mussel</name>
    <dbReference type="NCBI Taxonomy" id="29158"/>
    <lineage>
        <taxon>Eukaryota</taxon>
        <taxon>Metazoa</taxon>
        <taxon>Spiralia</taxon>
        <taxon>Lophotrochozoa</taxon>
        <taxon>Mollusca</taxon>
        <taxon>Bivalvia</taxon>
        <taxon>Autobranchia</taxon>
        <taxon>Pteriomorphia</taxon>
        <taxon>Mytilida</taxon>
        <taxon>Mytiloidea</taxon>
        <taxon>Mytilidae</taxon>
        <taxon>Mytilinae</taxon>
        <taxon>Mytilus</taxon>
    </lineage>
</organism>
<accession>A0A8B6F8W1</accession>
<dbReference type="OrthoDB" id="6153753at2759"/>
<keyword evidence="2" id="KW-1185">Reference proteome</keyword>
<dbReference type="AlphaFoldDB" id="A0A8B6F8W1"/>
<feature type="non-terminal residue" evidence="1">
    <location>
        <position position="1"/>
    </location>
</feature>
<gene>
    <name evidence="1" type="ORF">MGAL_10B037041</name>
</gene>